<gene>
    <name evidence="1" type="ORF">HHI36_015541</name>
</gene>
<evidence type="ECO:0000313" key="1">
    <source>
        <dbReference type="EMBL" id="KAL3274127.1"/>
    </source>
</evidence>
<dbReference type="EMBL" id="JABFTP020000062">
    <property type="protein sequence ID" value="KAL3274127.1"/>
    <property type="molecule type" value="Genomic_DNA"/>
</dbReference>
<dbReference type="AlphaFoldDB" id="A0ABD2N613"/>
<comment type="caution">
    <text evidence="1">The sequence shown here is derived from an EMBL/GenBank/DDBJ whole genome shotgun (WGS) entry which is preliminary data.</text>
</comment>
<sequence length="163" mass="18562">MQCYDSEKVLEANAPNLKELDAALKGLGMLATTTNSRNEYMKEISNNPCSSSLKINTRYVSNVSIGFKVKSMTPHLRYKPYLSKVRNRTKSENNDNENLEFIQNMLNSCMKSVEEITQLKKAKSLESIVSESNQNVDFNRVNFEDLPELEIVSDCIQNLKVVE</sequence>
<proteinExistence type="predicted"/>
<dbReference type="Proteomes" id="UP001516400">
    <property type="component" value="Unassembled WGS sequence"/>
</dbReference>
<keyword evidence="2" id="KW-1185">Reference proteome</keyword>
<reference evidence="1 2" key="1">
    <citation type="journal article" date="2021" name="BMC Biol.">
        <title>Horizontally acquired antibacterial genes associated with adaptive radiation of ladybird beetles.</title>
        <authorList>
            <person name="Li H.S."/>
            <person name="Tang X.F."/>
            <person name="Huang Y.H."/>
            <person name="Xu Z.Y."/>
            <person name="Chen M.L."/>
            <person name="Du X.Y."/>
            <person name="Qiu B.Y."/>
            <person name="Chen P.T."/>
            <person name="Zhang W."/>
            <person name="Slipinski A."/>
            <person name="Escalona H.E."/>
            <person name="Waterhouse R.M."/>
            <person name="Zwick A."/>
            <person name="Pang H."/>
        </authorList>
    </citation>
    <scope>NUCLEOTIDE SEQUENCE [LARGE SCALE GENOMIC DNA]</scope>
    <source>
        <strain evidence="1">SYSU2018</strain>
    </source>
</reference>
<protein>
    <submittedName>
        <fullName evidence="1">Uncharacterized protein</fullName>
    </submittedName>
</protein>
<accession>A0ABD2N613</accession>
<name>A0ABD2N613_9CUCU</name>
<organism evidence="1 2">
    <name type="scientific">Cryptolaemus montrouzieri</name>
    <dbReference type="NCBI Taxonomy" id="559131"/>
    <lineage>
        <taxon>Eukaryota</taxon>
        <taxon>Metazoa</taxon>
        <taxon>Ecdysozoa</taxon>
        <taxon>Arthropoda</taxon>
        <taxon>Hexapoda</taxon>
        <taxon>Insecta</taxon>
        <taxon>Pterygota</taxon>
        <taxon>Neoptera</taxon>
        <taxon>Endopterygota</taxon>
        <taxon>Coleoptera</taxon>
        <taxon>Polyphaga</taxon>
        <taxon>Cucujiformia</taxon>
        <taxon>Coccinelloidea</taxon>
        <taxon>Coccinellidae</taxon>
        <taxon>Scymninae</taxon>
        <taxon>Scymnini</taxon>
        <taxon>Cryptolaemus</taxon>
    </lineage>
</organism>
<evidence type="ECO:0000313" key="2">
    <source>
        <dbReference type="Proteomes" id="UP001516400"/>
    </source>
</evidence>